<comment type="catalytic activity">
    <reaction evidence="1 6">
        <text>[protein]-peptidylproline (omega=180) = [protein]-peptidylproline (omega=0)</text>
        <dbReference type="Rhea" id="RHEA:16237"/>
        <dbReference type="Rhea" id="RHEA-COMP:10747"/>
        <dbReference type="Rhea" id="RHEA-COMP:10748"/>
        <dbReference type="ChEBI" id="CHEBI:83833"/>
        <dbReference type="ChEBI" id="CHEBI:83834"/>
        <dbReference type="EC" id="5.2.1.8"/>
    </reaction>
</comment>
<dbReference type="EMBL" id="JABAHY010000001">
    <property type="protein sequence ID" value="NLS08678.1"/>
    <property type="molecule type" value="Genomic_DNA"/>
</dbReference>
<evidence type="ECO:0000256" key="1">
    <source>
        <dbReference type="ARBA" id="ARBA00000971"/>
    </source>
</evidence>
<feature type="chain" id="PRO_5039145371" description="peptidylprolyl isomerase" evidence="8">
    <location>
        <begin position="28"/>
        <end position="411"/>
    </location>
</feature>
<keyword evidence="8" id="KW-0732">Signal</keyword>
<comment type="caution">
    <text evidence="10">The sequence shown here is derived from an EMBL/GenBank/DDBJ whole genome shotgun (WGS) entry which is preliminary data.</text>
</comment>
<keyword evidence="5 6" id="KW-0413">Isomerase</keyword>
<keyword evidence="11" id="KW-1185">Reference proteome</keyword>
<dbReference type="PANTHER" id="PTHR43811">
    <property type="entry name" value="FKBP-TYPE PEPTIDYL-PROLYL CIS-TRANS ISOMERASE FKPA"/>
    <property type="match status" value="1"/>
</dbReference>
<evidence type="ECO:0000256" key="5">
    <source>
        <dbReference type="ARBA" id="ARBA00023235"/>
    </source>
</evidence>
<evidence type="ECO:0000313" key="10">
    <source>
        <dbReference type="EMBL" id="NLS08678.1"/>
    </source>
</evidence>
<dbReference type="PROSITE" id="PS51257">
    <property type="entry name" value="PROKAR_LIPOPROTEIN"/>
    <property type="match status" value="1"/>
</dbReference>
<evidence type="ECO:0000256" key="3">
    <source>
        <dbReference type="ARBA" id="ARBA00013194"/>
    </source>
</evidence>
<evidence type="ECO:0000256" key="8">
    <source>
        <dbReference type="SAM" id="SignalP"/>
    </source>
</evidence>
<feature type="compositionally biased region" description="Acidic residues" evidence="7">
    <location>
        <begin position="391"/>
        <end position="411"/>
    </location>
</feature>
<keyword evidence="4 6" id="KW-0697">Rotamase</keyword>
<evidence type="ECO:0000313" key="11">
    <source>
        <dbReference type="Proteomes" id="UP000523139"/>
    </source>
</evidence>
<evidence type="ECO:0000259" key="9">
    <source>
        <dbReference type="PROSITE" id="PS50059"/>
    </source>
</evidence>
<dbReference type="GO" id="GO:0003755">
    <property type="term" value="F:peptidyl-prolyl cis-trans isomerase activity"/>
    <property type="evidence" value="ECO:0007669"/>
    <property type="project" value="UniProtKB-KW"/>
</dbReference>
<dbReference type="Proteomes" id="UP000523139">
    <property type="component" value="Unassembled WGS sequence"/>
</dbReference>
<sequence>MHKIRKTPLVLTAALALVLTSCGEDDAAAFENEDVLSDVEINRLEEGEPPEVRFRNEIDSDENAARLVNTGDGEEINNEWMVDYHLTAVSPEDGNLQSSSYEEPVIPMLALPALAEAESEADRFIGDALSSNGVTVGSDVVVYLAPDEEQGIQAPQLFNIEVVDQRPSYADGEEQEQSGDLPAIDSTIGERPELSDHDTESEAPEELSTEVLISGDGEEIGEGDQVFAQYRGWRWEDGEEFDGSWTEEGEPGEPFGFNTSEGVIEGWLEGIPGHHVGDRVLLVIPADMAYGETTDEEEGTSDQGPGGTLIFVIDIVHAIDADTVASAQPEQPEQPEMPELELTEEERERFEEIAEELGMDPAELEMFAPQMGITSIEDLEAMLEDMQSAEGEAEPEDDEAAEEDEEDSEDN</sequence>
<feature type="signal peptide" evidence="8">
    <location>
        <begin position="1"/>
        <end position="27"/>
    </location>
</feature>
<reference evidence="10 11" key="1">
    <citation type="submission" date="2020-04" db="EMBL/GenBank/DDBJ databases">
        <title>Nesterenkonia sp. nov., isolated from marine sediment.</title>
        <authorList>
            <person name="Zhang G."/>
        </authorList>
    </citation>
    <scope>NUCLEOTIDE SEQUENCE [LARGE SCALE GENOMIC DNA]</scope>
    <source>
        <strain evidence="10 11">MY13</strain>
    </source>
</reference>
<accession>A0A7X8YCK8</accession>
<dbReference type="AlphaFoldDB" id="A0A7X8YCK8"/>
<dbReference type="PROSITE" id="PS50059">
    <property type="entry name" value="FKBP_PPIASE"/>
    <property type="match status" value="1"/>
</dbReference>
<evidence type="ECO:0000256" key="7">
    <source>
        <dbReference type="SAM" id="MobiDB-lite"/>
    </source>
</evidence>
<dbReference type="PANTHER" id="PTHR43811:SF19">
    <property type="entry name" value="39 KDA FK506-BINDING NUCLEAR PROTEIN"/>
    <property type="match status" value="1"/>
</dbReference>
<feature type="domain" description="PPIase FKBP-type" evidence="9">
    <location>
        <begin position="223"/>
        <end position="319"/>
    </location>
</feature>
<feature type="region of interest" description="Disordered" evidence="7">
    <location>
        <begin position="383"/>
        <end position="411"/>
    </location>
</feature>
<dbReference type="Gene3D" id="3.10.50.40">
    <property type="match status" value="1"/>
</dbReference>
<feature type="region of interest" description="Disordered" evidence="7">
    <location>
        <begin position="324"/>
        <end position="346"/>
    </location>
</feature>
<dbReference type="InterPro" id="IPR001179">
    <property type="entry name" value="PPIase_FKBP_dom"/>
</dbReference>
<name>A0A7X8YCK8_9MICC</name>
<protein>
    <recommendedName>
        <fullName evidence="3 6">peptidylprolyl isomerase</fullName>
        <ecNumber evidence="3 6">5.2.1.8</ecNumber>
    </recommendedName>
</protein>
<evidence type="ECO:0000256" key="6">
    <source>
        <dbReference type="PROSITE-ProRule" id="PRU00277"/>
    </source>
</evidence>
<dbReference type="SUPFAM" id="SSF54534">
    <property type="entry name" value="FKBP-like"/>
    <property type="match status" value="1"/>
</dbReference>
<feature type="compositionally biased region" description="Basic and acidic residues" evidence="7">
    <location>
        <begin position="188"/>
        <end position="200"/>
    </location>
</feature>
<feature type="region of interest" description="Disordered" evidence="7">
    <location>
        <begin position="168"/>
        <end position="208"/>
    </location>
</feature>
<dbReference type="InterPro" id="IPR046357">
    <property type="entry name" value="PPIase_dom_sf"/>
</dbReference>
<dbReference type="Pfam" id="PF00254">
    <property type="entry name" value="FKBP_C"/>
    <property type="match status" value="1"/>
</dbReference>
<proteinExistence type="inferred from homology"/>
<feature type="compositionally biased region" description="Acidic residues" evidence="7">
    <location>
        <begin position="336"/>
        <end position="345"/>
    </location>
</feature>
<comment type="similarity">
    <text evidence="2">Belongs to the FKBP-type PPIase family.</text>
</comment>
<organism evidence="10 11">
    <name type="scientific">Nesterenkonia sedimenti</name>
    <dbReference type="NCBI Taxonomy" id="1463632"/>
    <lineage>
        <taxon>Bacteria</taxon>
        <taxon>Bacillati</taxon>
        <taxon>Actinomycetota</taxon>
        <taxon>Actinomycetes</taxon>
        <taxon>Micrococcales</taxon>
        <taxon>Micrococcaceae</taxon>
        <taxon>Nesterenkonia</taxon>
    </lineage>
</organism>
<dbReference type="EC" id="5.2.1.8" evidence="3 6"/>
<evidence type="ECO:0000256" key="4">
    <source>
        <dbReference type="ARBA" id="ARBA00023110"/>
    </source>
</evidence>
<evidence type="ECO:0000256" key="2">
    <source>
        <dbReference type="ARBA" id="ARBA00006577"/>
    </source>
</evidence>
<gene>
    <name evidence="10" type="ORF">HGQ17_01390</name>
</gene>